<dbReference type="GO" id="GO:0006355">
    <property type="term" value="P:regulation of DNA-templated transcription"/>
    <property type="evidence" value="ECO:0007669"/>
    <property type="project" value="InterPro"/>
</dbReference>
<dbReference type="EMBL" id="VFOZ01000002">
    <property type="protein sequence ID" value="TQL90929.1"/>
    <property type="molecule type" value="Genomic_DNA"/>
</dbReference>
<keyword evidence="5" id="KW-1185">Reference proteome</keyword>
<dbReference type="PRINTS" id="PR00038">
    <property type="entry name" value="HTHLUXR"/>
</dbReference>
<keyword evidence="1" id="KW-0547">Nucleotide-binding</keyword>
<evidence type="ECO:0000259" key="3">
    <source>
        <dbReference type="PROSITE" id="PS50043"/>
    </source>
</evidence>
<dbReference type="InterPro" id="IPR000792">
    <property type="entry name" value="Tscrpt_reg_LuxR_C"/>
</dbReference>
<dbReference type="SUPFAM" id="SSF46894">
    <property type="entry name" value="C-terminal effector domain of the bipartite response regulators"/>
    <property type="match status" value="1"/>
</dbReference>
<dbReference type="Proteomes" id="UP000316096">
    <property type="component" value="Unassembled WGS sequence"/>
</dbReference>
<dbReference type="PANTHER" id="PTHR16305">
    <property type="entry name" value="TESTICULAR SOLUBLE ADENYLYL CYCLASE"/>
    <property type="match status" value="1"/>
</dbReference>
<dbReference type="InterPro" id="IPR027417">
    <property type="entry name" value="P-loop_NTPase"/>
</dbReference>
<organism evidence="4 5">
    <name type="scientific">Actinoallomurus bryophytorum</name>
    <dbReference type="NCBI Taxonomy" id="1490222"/>
    <lineage>
        <taxon>Bacteria</taxon>
        <taxon>Bacillati</taxon>
        <taxon>Actinomycetota</taxon>
        <taxon>Actinomycetes</taxon>
        <taxon>Streptosporangiales</taxon>
        <taxon>Thermomonosporaceae</taxon>
        <taxon>Actinoallomurus</taxon>
    </lineage>
</organism>
<dbReference type="RefSeq" id="WP_185792709.1">
    <property type="nucleotide sequence ID" value="NZ_VFOZ01000002.1"/>
</dbReference>
<dbReference type="SUPFAM" id="SSF52540">
    <property type="entry name" value="P-loop containing nucleoside triphosphate hydrolases"/>
    <property type="match status" value="1"/>
</dbReference>
<feature type="domain" description="HTH luxR-type" evidence="3">
    <location>
        <begin position="849"/>
        <end position="914"/>
    </location>
</feature>
<dbReference type="PROSITE" id="PS50043">
    <property type="entry name" value="HTH_LUXR_2"/>
    <property type="match status" value="1"/>
</dbReference>
<comment type="caution">
    <text evidence="4">The sequence shown here is derived from an EMBL/GenBank/DDBJ whole genome shotgun (WGS) entry which is preliminary data.</text>
</comment>
<gene>
    <name evidence="4" type="ORF">FB559_8248</name>
</gene>
<evidence type="ECO:0000313" key="4">
    <source>
        <dbReference type="EMBL" id="TQL90929.1"/>
    </source>
</evidence>
<dbReference type="Pfam" id="PF00196">
    <property type="entry name" value="GerE"/>
    <property type="match status" value="1"/>
</dbReference>
<reference evidence="4 5" key="1">
    <citation type="submission" date="2019-06" db="EMBL/GenBank/DDBJ databases">
        <title>Sequencing the genomes of 1000 actinobacteria strains.</title>
        <authorList>
            <person name="Klenk H.-P."/>
        </authorList>
    </citation>
    <scope>NUCLEOTIDE SEQUENCE [LARGE SCALE GENOMIC DNA]</scope>
    <source>
        <strain evidence="4 5">DSM 102200</strain>
    </source>
</reference>
<dbReference type="InterPro" id="IPR036388">
    <property type="entry name" value="WH-like_DNA-bd_sf"/>
</dbReference>
<dbReference type="GO" id="GO:0003677">
    <property type="term" value="F:DNA binding"/>
    <property type="evidence" value="ECO:0007669"/>
    <property type="project" value="InterPro"/>
</dbReference>
<accession>A0A543C1H5</accession>
<dbReference type="GO" id="GO:0005524">
    <property type="term" value="F:ATP binding"/>
    <property type="evidence" value="ECO:0007669"/>
    <property type="project" value="UniProtKB-KW"/>
</dbReference>
<keyword evidence="2" id="KW-0067">ATP-binding</keyword>
<dbReference type="AlphaFoldDB" id="A0A543C1H5"/>
<dbReference type="GO" id="GO:0005737">
    <property type="term" value="C:cytoplasm"/>
    <property type="evidence" value="ECO:0007669"/>
    <property type="project" value="TreeGrafter"/>
</dbReference>
<evidence type="ECO:0000313" key="5">
    <source>
        <dbReference type="Proteomes" id="UP000316096"/>
    </source>
</evidence>
<name>A0A543C1H5_9ACTN</name>
<proteinExistence type="predicted"/>
<evidence type="ECO:0000256" key="2">
    <source>
        <dbReference type="ARBA" id="ARBA00022840"/>
    </source>
</evidence>
<evidence type="ECO:0000256" key="1">
    <source>
        <dbReference type="ARBA" id="ARBA00022741"/>
    </source>
</evidence>
<dbReference type="InterPro" id="IPR041664">
    <property type="entry name" value="AAA_16"/>
</dbReference>
<dbReference type="PANTHER" id="PTHR16305:SF35">
    <property type="entry name" value="TRANSCRIPTIONAL ACTIVATOR DOMAIN"/>
    <property type="match status" value="1"/>
</dbReference>
<dbReference type="PROSITE" id="PS00622">
    <property type="entry name" value="HTH_LUXR_1"/>
    <property type="match status" value="1"/>
</dbReference>
<dbReference type="InterPro" id="IPR016032">
    <property type="entry name" value="Sig_transdc_resp-reg_C-effctor"/>
</dbReference>
<dbReference type="Pfam" id="PF13191">
    <property type="entry name" value="AAA_16"/>
    <property type="match status" value="1"/>
</dbReference>
<sequence>MTGGKSLLGRDEELGGLCDRLDGIDVRGRAIGLVGEAGVGKSALQAAVVGEARARGFTVLTARGSESETHLPFASLHQVLRPILSRSVHLPARQKDALLSGFGMSDVAAPDPFLIALAVLELVVDTARQAPVLLSLDDLQWMDEPSVDVAAFVARRIEGERVMLLASVRAGSKMIRDDPSMEWVPVTGIDEPSASVLVDESAPELTPVLRERVLREAGGNPLALLEFPVAMGSGRFGWTELSEDLPMTTRLERAFVSRAEHLPAVTRMLLMVAALDDGADLAEMLAAASIVAGAEVGLEAGQPALDEGLLISDGVSAHFRHPLVRSALRQAAPLALRQSGHAALAQVLAGPHPDRAAWHRASSITTADEQVAADLERAARNAVRRGALVSAVAWLRRAAALSPDSSMRGARLLSAAEIAFELGRLSQVEQIKGQVAGMVLRPRDQSRLAWLEGVFDDGSSSEPAEVRRLISLAGQALHTDDSDLAVQLLVGAARRVWWSDPGADVRHEIVLAAQQASLPDDDPRLLAICALAESHERGPFVIGHLAPWPADADGRPQAAGLLGIAAFCTGDFARAVGFLSTPVETLRSQGRLSLLAEALAIRAWAAFYLGAFDLARSADEAMRLADETGQTLWAATARIAIAALGAVHGSRDSDAALLADAERVAFRTPVATSSLLAGVQLARGLTELSAARYEQAYEHLRRVFDPGDPAFQRVQQVWALGYLADAAVHTGRQDDGRALLATIERITGDDPSPAARIALEYSRAVLADDTAAEALFRSALDGGGRRLPWHRARAELAYGSWLRRHRRVVESRVPLRAARATFDALGARAWAEQADQELRATGEGGWQPTADPSELLSPQEAQIAQLAAQGLSNREIAQRLYLSHRTISSHLYRIFPKLGITSRAQLGAALNGRAGPRTPGSDSVM</sequence>
<protein>
    <submittedName>
        <fullName evidence="4">AAA ATPase-like protein</fullName>
    </submittedName>
</protein>
<dbReference type="GO" id="GO:0004016">
    <property type="term" value="F:adenylate cyclase activity"/>
    <property type="evidence" value="ECO:0007669"/>
    <property type="project" value="TreeGrafter"/>
</dbReference>
<dbReference type="SMART" id="SM00421">
    <property type="entry name" value="HTH_LUXR"/>
    <property type="match status" value="1"/>
</dbReference>
<dbReference type="CDD" id="cd06170">
    <property type="entry name" value="LuxR_C_like"/>
    <property type="match status" value="1"/>
</dbReference>
<dbReference type="Gene3D" id="1.10.10.10">
    <property type="entry name" value="Winged helix-like DNA-binding domain superfamily/Winged helix DNA-binding domain"/>
    <property type="match status" value="1"/>
</dbReference>